<dbReference type="EMBL" id="KN846975">
    <property type="protein sequence ID" value="KIW75545.1"/>
    <property type="molecule type" value="Genomic_DNA"/>
</dbReference>
<evidence type="ECO:0000313" key="3">
    <source>
        <dbReference type="Proteomes" id="UP000053029"/>
    </source>
</evidence>
<feature type="compositionally biased region" description="Polar residues" evidence="1">
    <location>
        <begin position="118"/>
        <end position="143"/>
    </location>
</feature>
<keyword evidence="3" id="KW-1185">Reference proteome</keyword>
<organism evidence="2 3">
    <name type="scientific">Fonsecaea pedrosoi CBS 271.37</name>
    <dbReference type="NCBI Taxonomy" id="1442368"/>
    <lineage>
        <taxon>Eukaryota</taxon>
        <taxon>Fungi</taxon>
        <taxon>Dikarya</taxon>
        <taxon>Ascomycota</taxon>
        <taxon>Pezizomycotina</taxon>
        <taxon>Eurotiomycetes</taxon>
        <taxon>Chaetothyriomycetidae</taxon>
        <taxon>Chaetothyriales</taxon>
        <taxon>Herpotrichiellaceae</taxon>
        <taxon>Fonsecaea</taxon>
    </lineage>
</organism>
<feature type="compositionally biased region" description="Polar residues" evidence="1">
    <location>
        <begin position="215"/>
        <end position="227"/>
    </location>
</feature>
<dbReference type="VEuPathDB" id="FungiDB:Z517_10287"/>
<evidence type="ECO:0000256" key="1">
    <source>
        <dbReference type="SAM" id="MobiDB-lite"/>
    </source>
</evidence>
<feature type="compositionally biased region" description="Polar residues" evidence="1">
    <location>
        <begin position="160"/>
        <end position="188"/>
    </location>
</feature>
<dbReference type="GeneID" id="25309777"/>
<dbReference type="AlphaFoldDB" id="A0A0D2G9T1"/>
<sequence length="343" mass="37408">MSKKLGLQTDAQALIPKKYRGDDDDPHFIPDSPLIDRQALTAQEEGELKRICALVLANVPHSDDMSDDPLKYIAAQIQEGKAAQPKPSAKRERKLDPAHNVETTASVTHQFLDIQDDSATSSEVSHRGTITATDYSTPLTSAGITPGETARRFSDAARKSVNSTKKPGSSLRNESTTVATKSRTTSSGGVHKSMEASKPSAEAEAIRKTLRVVTDGSSRPQSGSGKSMEQPRPVRFSALDLNKSLPPPPPESPPPEEQNQPHISRLMKTIRKKKSMTKEVRSFSTGSVPPMPSTDSPRTPYLHSSTTTPVTENPAVTAQEPPRKKFRIPLFHRRQRPADVLVT</sequence>
<dbReference type="HOGENOM" id="CLU_783106_0_0_1"/>
<feature type="compositionally biased region" description="Polar residues" evidence="1">
    <location>
        <begin position="282"/>
        <end position="316"/>
    </location>
</feature>
<dbReference type="OrthoDB" id="4117406at2759"/>
<dbReference type="RefSeq" id="XP_013279353.1">
    <property type="nucleotide sequence ID" value="XM_013423899.1"/>
</dbReference>
<evidence type="ECO:0000313" key="2">
    <source>
        <dbReference type="EMBL" id="KIW75545.1"/>
    </source>
</evidence>
<feature type="compositionally biased region" description="Basic and acidic residues" evidence="1">
    <location>
        <begin position="89"/>
        <end position="99"/>
    </location>
</feature>
<feature type="region of interest" description="Disordered" evidence="1">
    <location>
        <begin position="118"/>
        <end position="331"/>
    </location>
</feature>
<feature type="compositionally biased region" description="Basic and acidic residues" evidence="1">
    <location>
        <begin position="149"/>
        <end position="158"/>
    </location>
</feature>
<feature type="region of interest" description="Disordered" evidence="1">
    <location>
        <begin position="78"/>
        <end position="104"/>
    </location>
</feature>
<accession>A0A0D2G9T1</accession>
<feature type="compositionally biased region" description="Pro residues" evidence="1">
    <location>
        <begin position="245"/>
        <end position="256"/>
    </location>
</feature>
<reference evidence="2 3" key="1">
    <citation type="submission" date="2015-01" db="EMBL/GenBank/DDBJ databases">
        <title>The Genome Sequence of Fonsecaea pedrosoi CBS 271.37.</title>
        <authorList>
            <consortium name="The Broad Institute Genomics Platform"/>
            <person name="Cuomo C."/>
            <person name="de Hoog S."/>
            <person name="Gorbushina A."/>
            <person name="Stielow B."/>
            <person name="Teixiera M."/>
            <person name="Abouelleil A."/>
            <person name="Chapman S.B."/>
            <person name="Priest M."/>
            <person name="Young S.K."/>
            <person name="Wortman J."/>
            <person name="Nusbaum C."/>
            <person name="Birren B."/>
        </authorList>
    </citation>
    <scope>NUCLEOTIDE SEQUENCE [LARGE SCALE GENOMIC DNA]</scope>
    <source>
        <strain evidence="2 3">CBS 271.37</strain>
    </source>
</reference>
<gene>
    <name evidence="2" type="ORF">Z517_10287</name>
</gene>
<dbReference type="Proteomes" id="UP000053029">
    <property type="component" value="Unassembled WGS sequence"/>
</dbReference>
<name>A0A0D2G9T1_9EURO</name>
<proteinExistence type="predicted"/>
<protein>
    <submittedName>
        <fullName evidence="2">Uncharacterized protein</fullName>
    </submittedName>
</protein>